<dbReference type="OrthoDB" id="1151160at2"/>
<feature type="chain" id="PRO_5030178667" description="GLPGLI family protein" evidence="1">
    <location>
        <begin position="21"/>
        <end position="193"/>
    </location>
</feature>
<evidence type="ECO:0008006" key="4">
    <source>
        <dbReference type="Google" id="ProtNLM"/>
    </source>
</evidence>
<keyword evidence="3" id="KW-1185">Reference proteome</keyword>
<dbReference type="RefSeq" id="WP_023570447.1">
    <property type="nucleotide sequence ID" value="NZ_AVBI01000014.1"/>
</dbReference>
<feature type="signal peptide" evidence="1">
    <location>
        <begin position="1"/>
        <end position="20"/>
    </location>
</feature>
<evidence type="ECO:0000313" key="2">
    <source>
        <dbReference type="EMBL" id="TWI12317.1"/>
    </source>
</evidence>
<proteinExistence type="predicted"/>
<gene>
    <name evidence="2" type="ORF">IP98_01527</name>
</gene>
<dbReference type="STRING" id="1341154.FCR2A7T_13020"/>
<sequence>MKRVLLFLVFLASATMTAQRYELLQGDLKNLKGISEYNITFDYSNMKVHGYETEEAFLNDKMDKRRNVEGKAEKFREEWFSDRENRYEPQFIAYFNKRFAKGEIKLVKDASLQYTMNVKTVWVYPGYVVEPAKITAIITIYETENPKNVLAALEFEKSIGLEDNQYNGHRGERMAGAYEKLAKNMVIQLKRFL</sequence>
<evidence type="ECO:0000313" key="3">
    <source>
        <dbReference type="Proteomes" id="UP000319848"/>
    </source>
</evidence>
<reference evidence="2 3" key="1">
    <citation type="journal article" date="2015" name="Stand. Genomic Sci.">
        <title>Genomic Encyclopedia of Bacterial and Archaeal Type Strains, Phase III: the genomes of soil and plant-associated and newly described type strains.</title>
        <authorList>
            <person name="Whitman W.B."/>
            <person name="Woyke T."/>
            <person name="Klenk H.P."/>
            <person name="Zhou Y."/>
            <person name="Lilburn T.G."/>
            <person name="Beck B.J."/>
            <person name="De Vos P."/>
            <person name="Vandamme P."/>
            <person name="Eisen J.A."/>
            <person name="Garrity G."/>
            <person name="Hugenholtz P."/>
            <person name="Kyrpides N.C."/>
        </authorList>
    </citation>
    <scope>NUCLEOTIDE SEQUENCE [LARGE SCALE GENOMIC DNA]</scope>
    <source>
        <strain evidence="2 3">CGMCC 1.7270</strain>
    </source>
</reference>
<evidence type="ECO:0000256" key="1">
    <source>
        <dbReference type="SAM" id="SignalP"/>
    </source>
</evidence>
<dbReference type="AlphaFoldDB" id="V6RZP3"/>
<dbReference type="Proteomes" id="UP000319848">
    <property type="component" value="Unassembled WGS sequence"/>
</dbReference>
<comment type="caution">
    <text evidence="2">The sequence shown here is derived from an EMBL/GenBank/DDBJ whole genome shotgun (WGS) entry which is preliminary data.</text>
</comment>
<protein>
    <recommendedName>
        <fullName evidence="4">GLPGLI family protein</fullName>
    </recommendedName>
</protein>
<accession>V6RZP3</accession>
<name>V6RZP3_9FLAO</name>
<dbReference type="EMBL" id="VLKQ01000006">
    <property type="protein sequence ID" value="TWI12317.1"/>
    <property type="molecule type" value="Genomic_DNA"/>
</dbReference>
<organism evidence="2 3">
    <name type="scientific">Flavobacterium cauense R2A-7</name>
    <dbReference type="NCBI Taxonomy" id="1341154"/>
    <lineage>
        <taxon>Bacteria</taxon>
        <taxon>Pseudomonadati</taxon>
        <taxon>Bacteroidota</taxon>
        <taxon>Flavobacteriia</taxon>
        <taxon>Flavobacteriales</taxon>
        <taxon>Flavobacteriaceae</taxon>
        <taxon>Flavobacterium</taxon>
    </lineage>
</organism>
<keyword evidence="1" id="KW-0732">Signal</keyword>